<dbReference type="Pfam" id="PF00320">
    <property type="entry name" value="GATA"/>
    <property type="match status" value="1"/>
</dbReference>
<name>A0ABD3JEY3_EUCGL</name>
<evidence type="ECO:0000256" key="1">
    <source>
        <dbReference type="ARBA" id="ARBA00022723"/>
    </source>
</evidence>
<dbReference type="InterPro" id="IPR013088">
    <property type="entry name" value="Znf_NHR/GATA"/>
</dbReference>
<organism evidence="11 12">
    <name type="scientific">Eucalyptus globulus</name>
    <name type="common">Tasmanian blue gum</name>
    <dbReference type="NCBI Taxonomy" id="34317"/>
    <lineage>
        <taxon>Eukaryota</taxon>
        <taxon>Viridiplantae</taxon>
        <taxon>Streptophyta</taxon>
        <taxon>Embryophyta</taxon>
        <taxon>Tracheophyta</taxon>
        <taxon>Spermatophyta</taxon>
        <taxon>Magnoliopsida</taxon>
        <taxon>eudicotyledons</taxon>
        <taxon>Gunneridae</taxon>
        <taxon>Pentapetalae</taxon>
        <taxon>rosids</taxon>
        <taxon>malvids</taxon>
        <taxon>Myrtales</taxon>
        <taxon>Myrtaceae</taxon>
        <taxon>Myrtoideae</taxon>
        <taxon>Eucalypteae</taxon>
        <taxon>Eucalyptus</taxon>
    </lineage>
</organism>
<evidence type="ECO:0000256" key="2">
    <source>
        <dbReference type="ARBA" id="ARBA00022771"/>
    </source>
</evidence>
<evidence type="ECO:0000256" key="4">
    <source>
        <dbReference type="ARBA" id="ARBA00023015"/>
    </source>
</evidence>
<gene>
    <name evidence="11" type="ORF">ACJRO7_030353</name>
</gene>
<evidence type="ECO:0000259" key="10">
    <source>
        <dbReference type="PROSITE" id="PS50114"/>
    </source>
</evidence>
<dbReference type="Proteomes" id="UP001634007">
    <property type="component" value="Unassembled WGS sequence"/>
</dbReference>
<evidence type="ECO:0000256" key="9">
    <source>
        <dbReference type="PROSITE-ProRule" id="PRU00094"/>
    </source>
</evidence>
<keyword evidence="1" id="KW-0479">Metal-binding</keyword>
<reference evidence="11 12" key="1">
    <citation type="submission" date="2024-11" db="EMBL/GenBank/DDBJ databases">
        <title>Chromosome-level genome assembly of Eucalyptus globulus Labill. provides insights into its genome evolution.</title>
        <authorList>
            <person name="Li X."/>
        </authorList>
    </citation>
    <scope>NUCLEOTIDE SEQUENCE [LARGE SCALE GENOMIC DNA]</scope>
    <source>
        <strain evidence="11">CL2024</strain>
        <tissue evidence="11">Fresh tender leaves</tissue>
    </source>
</reference>
<keyword evidence="6" id="KW-0804">Transcription</keyword>
<dbReference type="EMBL" id="JBJKBG010000008">
    <property type="protein sequence ID" value="KAL3725328.1"/>
    <property type="molecule type" value="Genomic_DNA"/>
</dbReference>
<comment type="function">
    <text evidence="8">Transcriptional regulator that specifically binds 5'-GATA-3' or 5'-GAT-3' motifs within gene promoters.</text>
</comment>
<dbReference type="PROSITE" id="PS50114">
    <property type="entry name" value="GATA_ZN_FINGER_2"/>
    <property type="match status" value="1"/>
</dbReference>
<dbReference type="GO" id="GO:0008270">
    <property type="term" value="F:zinc ion binding"/>
    <property type="evidence" value="ECO:0007669"/>
    <property type="project" value="UniProtKB-KW"/>
</dbReference>
<keyword evidence="12" id="KW-1185">Reference proteome</keyword>
<dbReference type="SUPFAM" id="SSF57716">
    <property type="entry name" value="Glucocorticoid receptor-like (DNA-binding domain)"/>
    <property type="match status" value="1"/>
</dbReference>
<dbReference type="Gene3D" id="3.30.50.10">
    <property type="entry name" value="Erythroid Transcription Factor GATA-1, subunit A"/>
    <property type="match status" value="1"/>
</dbReference>
<keyword evidence="3" id="KW-0862">Zinc</keyword>
<comment type="similarity">
    <text evidence="7">Belongs to the type IV zinc-finger family. Class B subfamily.</text>
</comment>
<evidence type="ECO:0000256" key="6">
    <source>
        <dbReference type="ARBA" id="ARBA00023163"/>
    </source>
</evidence>
<evidence type="ECO:0000256" key="8">
    <source>
        <dbReference type="ARBA" id="ARBA00037539"/>
    </source>
</evidence>
<keyword evidence="4" id="KW-0805">Transcription regulation</keyword>
<evidence type="ECO:0000256" key="7">
    <source>
        <dbReference type="ARBA" id="ARBA00024019"/>
    </source>
</evidence>
<comment type="caution">
    <text evidence="11">The sequence shown here is derived from an EMBL/GenBank/DDBJ whole genome shotgun (WGS) entry which is preliminary data.</text>
</comment>
<dbReference type="PANTHER" id="PTHR47172">
    <property type="entry name" value="OS01G0976800 PROTEIN"/>
    <property type="match status" value="1"/>
</dbReference>
<keyword evidence="5" id="KW-0238">DNA-binding</keyword>
<feature type="domain" description="GATA-type" evidence="10">
    <location>
        <begin position="2"/>
        <end position="38"/>
    </location>
</feature>
<accession>A0ABD3JEY3</accession>
<evidence type="ECO:0000313" key="12">
    <source>
        <dbReference type="Proteomes" id="UP001634007"/>
    </source>
</evidence>
<keyword evidence="2 9" id="KW-0863">Zinc-finger</keyword>
<dbReference type="PANTHER" id="PTHR47172:SF24">
    <property type="entry name" value="GATA ZINC FINGER DOMAIN-CONTAINING PROTEIN 14-RELATED"/>
    <property type="match status" value="1"/>
</dbReference>
<dbReference type="CDD" id="cd00202">
    <property type="entry name" value="ZnF_GATA"/>
    <property type="match status" value="1"/>
</dbReference>
<dbReference type="SMART" id="SM00401">
    <property type="entry name" value="ZnF_GATA"/>
    <property type="match status" value="1"/>
</dbReference>
<dbReference type="PROSITE" id="PS00344">
    <property type="entry name" value="GATA_ZN_FINGER_1"/>
    <property type="match status" value="1"/>
</dbReference>
<sequence>MKVVDRHCVECRTTRTPMWRGGPAGPRSLCNACGIKYRKRSRGLLGADKKCFKNTPAAAPATNNDRIERGLGDMVKQGLVNPAAKTESEKNRAMTGEMRWRLREEEEAAILLMALSCDVFG</sequence>
<dbReference type="GO" id="GO:0043565">
    <property type="term" value="F:sequence-specific DNA binding"/>
    <property type="evidence" value="ECO:0007669"/>
    <property type="project" value="UniProtKB-ARBA"/>
</dbReference>
<protein>
    <recommendedName>
        <fullName evidence="10">GATA-type domain-containing protein</fullName>
    </recommendedName>
</protein>
<dbReference type="AlphaFoldDB" id="A0ABD3JEY3"/>
<evidence type="ECO:0000313" key="11">
    <source>
        <dbReference type="EMBL" id="KAL3725328.1"/>
    </source>
</evidence>
<dbReference type="InterPro" id="IPR000679">
    <property type="entry name" value="Znf_GATA"/>
</dbReference>
<proteinExistence type="inferred from homology"/>
<evidence type="ECO:0000256" key="5">
    <source>
        <dbReference type="ARBA" id="ARBA00023125"/>
    </source>
</evidence>
<evidence type="ECO:0000256" key="3">
    <source>
        <dbReference type="ARBA" id="ARBA00022833"/>
    </source>
</evidence>